<evidence type="ECO:0000256" key="10">
    <source>
        <dbReference type="SAM" id="MobiDB-lite"/>
    </source>
</evidence>
<dbReference type="NCBIfam" id="TIGR01021">
    <property type="entry name" value="rpsE_bact"/>
    <property type="match status" value="1"/>
</dbReference>
<comment type="similarity">
    <text evidence="2 8 9">Belongs to the universal ribosomal protein uS5 family.</text>
</comment>
<evidence type="ECO:0000256" key="1">
    <source>
        <dbReference type="ARBA" id="ARBA00003093"/>
    </source>
</evidence>
<dbReference type="InterPro" id="IPR018192">
    <property type="entry name" value="Ribosomal_uS5_N_CS"/>
</dbReference>
<dbReference type="SUPFAM" id="SSF54211">
    <property type="entry name" value="Ribosomal protein S5 domain 2-like"/>
    <property type="match status" value="1"/>
</dbReference>
<evidence type="ECO:0000256" key="5">
    <source>
        <dbReference type="ARBA" id="ARBA00022980"/>
    </source>
</evidence>
<dbReference type="PROSITE" id="PS50881">
    <property type="entry name" value="S5_DSRBD"/>
    <property type="match status" value="1"/>
</dbReference>
<evidence type="ECO:0000256" key="9">
    <source>
        <dbReference type="RuleBase" id="RU003823"/>
    </source>
</evidence>
<dbReference type="EMBL" id="CP139487">
    <property type="protein sequence ID" value="WPU65238.1"/>
    <property type="molecule type" value="Genomic_DNA"/>
</dbReference>
<dbReference type="Pfam" id="PF03719">
    <property type="entry name" value="Ribosomal_S5_C"/>
    <property type="match status" value="1"/>
</dbReference>
<dbReference type="InterPro" id="IPR005324">
    <property type="entry name" value="Ribosomal_uS5_C"/>
</dbReference>
<comment type="subunit">
    <text evidence="8">Part of the 30S ribosomal subunit. Contacts proteins S4 and S8.</text>
</comment>
<dbReference type="Proteomes" id="UP001324634">
    <property type="component" value="Chromosome"/>
</dbReference>
<name>A0AAX4HQ53_9BACT</name>
<keyword evidence="6 8" id="KW-0687">Ribonucleoprotein</keyword>
<dbReference type="SUPFAM" id="SSF54768">
    <property type="entry name" value="dsRNA-binding domain-like"/>
    <property type="match status" value="1"/>
</dbReference>
<evidence type="ECO:0000256" key="3">
    <source>
        <dbReference type="ARBA" id="ARBA00022730"/>
    </source>
</evidence>
<keyword evidence="13" id="KW-1185">Reference proteome</keyword>
<feature type="domain" description="S5 DRBM" evidence="11">
    <location>
        <begin position="44"/>
        <end position="107"/>
    </location>
</feature>
<dbReference type="InterPro" id="IPR005712">
    <property type="entry name" value="Ribosomal_uS5_bac-type"/>
</dbReference>
<evidence type="ECO:0000259" key="11">
    <source>
        <dbReference type="PROSITE" id="PS50881"/>
    </source>
</evidence>
<dbReference type="PROSITE" id="PS00585">
    <property type="entry name" value="RIBOSOMAL_S5"/>
    <property type="match status" value="1"/>
</dbReference>
<gene>
    <name evidence="8 12" type="primary">rpsE</name>
    <name evidence="12" type="ORF">SOO65_00565</name>
</gene>
<dbReference type="PANTHER" id="PTHR48277:SF1">
    <property type="entry name" value="MITOCHONDRIAL RIBOSOMAL PROTEIN S5"/>
    <property type="match status" value="1"/>
</dbReference>
<accession>A0AAX4HQ53</accession>
<evidence type="ECO:0000256" key="4">
    <source>
        <dbReference type="ARBA" id="ARBA00022884"/>
    </source>
</evidence>
<dbReference type="HAMAP" id="MF_01307_B">
    <property type="entry name" value="Ribosomal_uS5_B"/>
    <property type="match status" value="1"/>
</dbReference>
<dbReference type="InterPro" id="IPR013810">
    <property type="entry name" value="Ribosomal_uS5_N"/>
</dbReference>
<dbReference type="FunFam" id="3.30.160.20:FF:000001">
    <property type="entry name" value="30S ribosomal protein S5"/>
    <property type="match status" value="1"/>
</dbReference>
<sequence>MSEENNNEVENETEAKSDKKGGKRPARAPRAEKKPQTEGLNPDLEERVVAVNRVAKVVKGGRRFSFAALIVVGDKNGKVGYGLGKAKEVPDAIRKAGMKASKRMIKVSIENGTIPHEVLGLFGAGEVLLKPAGEGTGIKAAGACRSILELAGVKNVLTKSVRGSNPHNIVKATFKALKNLRSLDEVATVRGVNTKGLRMKAKAPKA</sequence>
<dbReference type="Gene3D" id="3.30.230.10">
    <property type="match status" value="1"/>
</dbReference>
<feature type="compositionally biased region" description="Acidic residues" evidence="10">
    <location>
        <begin position="1"/>
        <end position="12"/>
    </location>
</feature>
<comment type="function">
    <text evidence="8">With S4 and S12 plays an important role in translational accuracy.</text>
</comment>
<organism evidence="12 13">
    <name type="scientific">Peredibacter starrii</name>
    <dbReference type="NCBI Taxonomy" id="28202"/>
    <lineage>
        <taxon>Bacteria</taxon>
        <taxon>Pseudomonadati</taxon>
        <taxon>Bdellovibrionota</taxon>
        <taxon>Bacteriovoracia</taxon>
        <taxon>Bacteriovoracales</taxon>
        <taxon>Bacteriovoracaceae</taxon>
        <taxon>Peredibacter</taxon>
    </lineage>
</organism>
<protein>
    <recommendedName>
        <fullName evidence="7 8">Small ribosomal subunit protein uS5</fullName>
    </recommendedName>
</protein>
<keyword evidence="4 8" id="KW-0694">RNA-binding</keyword>
<dbReference type="InterPro" id="IPR020568">
    <property type="entry name" value="Ribosomal_Su5_D2-typ_SF"/>
</dbReference>
<dbReference type="GO" id="GO:0015935">
    <property type="term" value="C:small ribosomal subunit"/>
    <property type="evidence" value="ECO:0007669"/>
    <property type="project" value="InterPro"/>
</dbReference>
<evidence type="ECO:0000256" key="7">
    <source>
        <dbReference type="ARBA" id="ARBA00035255"/>
    </source>
</evidence>
<dbReference type="InterPro" id="IPR014721">
    <property type="entry name" value="Ribsml_uS5_D2-typ_fold_subgr"/>
</dbReference>
<keyword evidence="3 8" id="KW-0699">rRNA-binding</keyword>
<dbReference type="Gene3D" id="3.30.160.20">
    <property type="match status" value="1"/>
</dbReference>
<reference evidence="12 13" key="1">
    <citation type="submission" date="2023-11" db="EMBL/GenBank/DDBJ databases">
        <title>Peredibacter starrii A3.12.</title>
        <authorList>
            <person name="Mitchell R.J."/>
        </authorList>
    </citation>
    <scope>NUCLEOTIDE SEQUENCE [LARGE SCALE GENOMIC DNA]</scope>
    <source>
        <strain evidence="12 13">A3.12</strain>
    </source>
</reference>
<comment type="function">
    <text evidence="1 8">Located at the back of the 30S subunit body where it stabilizes the conformation of the head with respect to the body.</text>
</comment>
<dbReference type="InterPro" id="IPR000851">
    <property type="entry name" value="Ribosomal_uS5"/>
</dbReference>
<comment type="domain">
    <text evidence="8">The N-terminal domain interacts with the head of the 30S subunit; the C-terminal domain interacts with the body and contacts protein S4. The interaction surface between S4 and S5 is involved in control of translational fidelity.</text>
</comment>
<dbReference type="GO" id="GO:0019843">
    <property type="term" value="F:rRNA binding"/>
    <property type="evidence" value="ECO:0007669"/>
    <property type="project" value="UniProtKB-UniRule"/>
</dbReference>
<evidence type="ECO:0000256" key="2">
    <source>
        <dbReference type="ARBA" id="ARBA00008945"/>
    </source>
</evidence>
<dbReference type="RefSeq" id="WP_321395402.1">
    <property type="nucleotide sequence ID" value="NZ_CP139487.1"/>
</dbReference>
<evidence type="ECO:0000313" key="12">
    <source>
        <dbReference type="EMBL" id="WPU65238.1"/>
    </source>
</evidence>
<dbReference type="PANTHER" id="PTHR48277">
    <property type="entry name" value="MITOCHONDRIAL RIBOSOMAL PROTEIN S5"/>
    <property type="match status" value="1"/>
</dbReference>
<proteinExistence type="inferred from homology"/>
<evidence type="ECO:0000256" key="6">
    <source>
        <dbReference type="ARBA" id="ARBA00023274"/>
    </source>
</evidence>
<dbReference type="GO" id="GO:0006412">
    <property type="term" value="P:translation"/>
    <property type="evidence" value="ECO:0007669"/>
    <property type="project" value="UniProtKB-UniRule"/>
</dbReference>
<dbReference type="KEGG" id="psti:SOO65_00565"/>
<feature type="region of interest" description="Disordered" evidence="10">
    <location>
        <begin position="1"/>
        <end position="41"/>
    </location>
</feature>
<dbReference type="GO" id="GO:0005737">
    <property type="term" value="C:cytoplasm"/>
    <property type="evidence" value="ECO:0007669"/>
    <property type="project" value="UniProtKB-ARBA"/>
</dbReference>
<keyword evidence="5 8" id="KW-0689">Ribosomal protein</keyword>
<evidence type="ECO:0000313" key="13">
    <source>
        <dbReference type="Proteomes" id="UP001324634"/>
    </source>
</evidence>
<dbReference type="GO" id="GO:0003735">
    <property type="term" value="F:structural constituent of ribosome"/>
    <property type="evidence" value="ECO:0007669"/>
    <property type="project" value="UniProtKB-UniRule"/>
</dbReference>
<evidence type="ECO:0000256" key="8">
    <source>
        <dbReference type="HAMAP-Rule" id="MF_01307"/>
    </source>
</evidence>
<dbReference type="FunFam" id="3.30.230.10:FF:000002">
    <property type="entry name" value="30S ribosomal protein S5"/>
    <property type="match status" value="1"/>
</dbReference>
<dbReference type="AlphaFoldDB" id="A0AAX4HQ53"/>
<dbReference type="Pfam" id="PF00333">
    <property type="entry name" value="Ribosomal_S5"/>
    <property type="match status" value="1"/>
</dbReference>
<dbReference type="GO" id="GO:0042254">
    <property type="term" value="P:ribosome biogenesis"/>
    <property type="evidence" value="ECO:0007669"/>
    <property type="project" value="UniProtKB-ARBA"/>
</dbReference>